<dbReference type="STRING" id="1871336.BBG48_08395"/>
<dbReference type="AlphaFoldDB" id="A0A371INJ6"/>
<dbReference type="EMBL" id="VJXW01000027">
    <property type="protein sequence ID" value="TRW22481.1"/>
    <property type="molecule type" value="Genomic_DNA"/>
</dbReference>
<dbReference type="PANTHER" id="PTHR33279:SF6">
    <property type="entry name" value="SULFUR CARRIER PROTEIN YEDF-RELATED"/>
    <property type="match status" value="1"/>
</dbReference>
<keyword evidence="5" id="KW-1185">Reference proteome</keyword>
<comment type="similarity">
    <text evidence="1">Belongs to the sulfur carrier protein TusA family.</text>
</comment>
<dbReference type="PANTHER" id="PTHR33279">
    <property type="entry name" value="SULFUR CARRIER PROTEIN YEDF-RELATED"/>
    <property type="match status" value="1"/>
</dbReference>
<protein>
    <submittedName>
        <fullName evidence="3">Sulfurtransferase-like selenium metabolism protein YedF</fullName>
    </submittedName>
</protein>
<dbReference type="Proteomes" id="UP000093352">
    <property type="component" value="Unassembled WGS sequence"/>
</dbReference>
<evidence type="ECO:0000259" key="2">
    <source>
        <dbReference type="Pfam" id="PF01206"/>
    </source>
</evidence>
<dbReference type="InterPro" id="IPR027396">
    <property type="entry name" value="DsrEFH-like"/>
</dbReference>
<dbReference type="EMBL" id="MBEW02000002">
    <property type="protein sequence ID" value="RDY22010.1"/>
    <property type="molecule type" value="Genomic_DNA"/>
</dbReference>
<dbReference type="SUPFAM" id="SSF64307">
    <property type="entry name" value="SirA-like"/>
    <property type="match status" value="1"/>
</dbReference>
<reference evidence="4 6" key="3">
    <citation type="submission" date="2019-07" db="EMBL/GenBank/DDBJ databases">
        <title>Criibacterium bergeronii gen. nov., sp. nov. isolated from human clinical samples.</title>
        <authorList>
            <person name="Maheux A.F."/>
            <person name="Boudreau D.K."/>
            <person name="Berube E."/>
            <person name="Brodeur S."/>
            <person name="Bernard K.A."/>
            <person name="Abed J.Y."/>
            <person name="Ducrey E."/>
            <person name="Guay E.F."/>
            <person name="Raymond F."/>
            <person name="Corbeil J."/>
            <person name="Domingo M.-C."/>
            <person name="Roy P.H."/>
            <person name="Boissinot M."/>
            <person name="Tocheva E.I."/>
            <person name="Omar R.F."/>
        </authorList>
    </citation>
    <scope>NUCLEOTIDE SEQUENCE [LARGE SCALE GENOMIC DNA]</scope>
    <source>
        <strain evidence="4 6">CCRI-24246</strain>
    </source>
</reference>
<accession>A0A371INJ6</accession>
<dbReference type="InterPro" id="IPR001455">
    <property type="entry name" value="TusA-like"/>
</dbReference>
<dbReference type="Proteomes" id="UP000319424">
    <property type="component" value="Unassembled WGS sequence"/>
</dbReference>
<dbReference type="Gene3D" id="3.30.110.40">
    <property type="entry name" value="TusA-like domain"/>
    <property type="match status" value="1"/>
</dbReference>
<keyword evidence="3" id="KW-0808">Transferase</keyword>
<dbReference type="InterPro" id="IPR036868">
    <property type="entry name" value="TusA-like_sf"/>
</dbReference>
<reference evidence="3" key="2">
    <citation type="submission" date="2018-07" db="EMBL/GenBank/DDBJ databases">
        <authorList>
            <person name="Quirk P.G."/>
            <person name="Krulwich T.A."/>
        </authorList>
    </citation>
    <scope>NUCLEOTIDE SEQUENCE</scope>
    <source>
        <strain evidence="3">CCRI-22567</strain>
    </source>
</reference>
<evidence type="ECO:0000313" key="5">
    <source>
        <dbReference type="Proteomes" id="UP000093352"/>
    </source>
</evidence>
<evidence type="ECO:0000256" key="1">
    <source>
        <dbReference type="ARBA" id="ARBA00008984"/>
    </source>
</evidence>
<sequence length="211" mass="23331">MKKLNLDVRGFACPMPVIKTKNMLEENDGSLSLEVIVDNDVAVQNVTKFAKSQNLEVTSEKIGDDFKLIINRDNSNENGEYQISKQNDKSELKALQSSSNGAQTLLITTDKLGKGNDELGAILMKSFIFSLKESKPIPQKLIFLNSGVNLTTTNKEAIENLKIMQENGTQIVSCGTCLDFYNLKDQVKVGTIGNMYDIVDSLNQATNKFVI</sequence>
<evidence type="ECO:0000313" key="6">
    <source>
        <dbReference type="Proteomes" id="UP000319424"/>
    </source>
</evidence>
<proteinExistence type="inferred from homology"/>
<dbReference type="NCBIfam" id="TIGR03527">
    <property type="entry name" value="selenium_YedF"/>
    <property type="match status" value="1"/>
</dbReference>
<dbReference type="InterPro" id="IPR019870">
    <property type="entry name" value="Se_metab_YedF"/>
</dbReference>
<comment type="caution">
    <text evidence="3">The sequence shown here is derived from an EMBL/GenBank/DDBJ whole genome shotgun (WGS) entry which is preliminary data.</text>
</comment>
<organism evidence="3 5">
    <name type="scientific">Criibacterium bergeronii</name>
    <dbReference type="NCBI Taxonomy" id="1871336"/>
    <lineage>
        <taxon>Bacteria</taxon>
        <taxon>Bacillati</taxon>
        <taxon>Bacillota</taxon>
        <taxon>Clostridia</taxon>
        <taxon>Peptostreptococcales</taxon>
        <taxon>Filifactoraceae</taxon>
        <taxon>Criibacterium</taxon>
    </lineage>
</organism>
<feature type="domain" description="UPF0033" evidence="2">
    <location>
        <begin position="6"/>
        <end position="71"/>
    </location>
</feature>
<name>A0A371INJ6_9FIRM</name>
<gene>
    <name evidence="3" type="primary">yedF</name>
    <name evidence="3" type="ORF">BBG48_001305</name>
    <name evidence="4" type="ORF">FL857_11240</name>
</gene>
<dbReference type="SUPFAM" id="SSF75169">
    <property type="entry name" value="DsrEFH-like"/>
    <property type="match status" value="1"/>
</dbReference>
<reference evidence="3 5" key="1">
    <citation type="journal article" date="2016" name="Genome Announc.">
        <title>Draft Genome Sequence of Criibacterium bergeronii gen. nov., sp. nov., Strain CCRI-22567T, Isolated from a Vaginal Sample from a Woman with Bacterial Vaginosis.</title>
        <authorList>
            <person name="Maheux A.F."/>
            <person name="Berube E."/>
            <person name="Boudreau D.K."/>
            <person name="Raymond F."/>
            <person name="Corbeil J."/>
            <person name="Roy P.H."/>
            <person name="Boissinot M."/>
            <person name="Omar R.F."/>
        </authorList>
    </citation>
    <scope>NUCLEOTIDE SEQUENCE [LARGE SCALE GENOMIC DNA]</scope>
    <source>
        <strain evidence="3 5">CCRI-22567</strain>
    </source>
</reference>
<dbReference type="RefSeq" id="WP_068912155.1">
    <property type="nucleotide sequence ID" value="NZ_MBEW02000002.1"/>
</dbReference>
<dbReference type="Pfam" id="PF01206">
    <property type="entry name" value="TusA"/>
    <property type="match status" value="1"/>
</dbReference>
<evidence type="ECO:0000313" key="4">
    <source>
        <dbReference type="EMBL" id="TRW22481.1"/>
    </source>
</evidence>
<dbReference type="OrthoDB" id="9801500at2"/>
<dbReference type="GO" id="GO:0016740">
    <property type="term" value="F:transferase activity"/>
    <property type="evidence" value="ECO:0007669"/>
    <property type="project" value="UniProtKB-KW"/>
</dbReference>
<dbReference type="CDD" id="cd03421">
    <property type="entry name" value="SirA_like_N"/>
    <property type="match status" value="1"/>
</dbReference>
<evidence type="ECO:0000313" key="3">
    <source>
        <dbReference type="EMBL" id="RDY22010.1"/>
    </source>
</evidence>